<evidence type="ECO:0000256" key="5">
    <source>
        <dbReference type="ARBA" id="ARBA00022553"/>
    </source>
</evidence>
<comment type="similarity">
    <text evidence="2">Belongs to the GORASP family.</text>
</comment>
<keyword evidence="7" id="KW-0677">Repeat</keyword>
<feature type="binding site" evidence="13">
    <location>
        <position position="190"/>
    </location>
    <ligand>
        <name>Zn(2+)</name>
        <dbReference type="ChEBI" id="CHEBI:29105"/>
    </ligand>
</feature>
<dbReference type="Gene3D" id="2.30.42.10">
    <property type="match status" value="2"/>
</dbReference>
<sequence length="540" mass="57439">MDKNSAALYKKMQTEVESYQNLQKSCVKMVKQRALLESQLNENKCVLEELNLLGPDNKVYKQFGPVLVKQELEDSRQNVGKRIEYISKELKSSSDTLENICCGYHVLKVQDNSPGQKAGLEAFFDFIVAIAGTRLDQDNDMLKELLRQNVDKPVRLTVYSSKTQTVRELTLTPSNSWGGQGLLGVSIRFCSFEGANESVWHILEVHPNSPAELAGLRAYSDYVIGADAIRHENDDLFTLIETHEQQPLKMYVYNLDDDACREVTIKPNTAWGGEGALGCGIGFGYLHRIPVQADTVAGGSAPSAATAESSAPLLTAGGATPAVAPVATAVVSPTLPYIPPLANTFGSTNAEVRPPTIEPPAQSLFKTYFNPDEATDALTAALETQAHIAEPIPVPAAVADVSVAQVQVPAPAQPLPPPTNIFIPGVFDPSTPQNAALGGIPAAQLPFPQATAAPAAVPMFSAPQQAYMSAPAVLSYPAGAQTVPSYPQVQPSMGGLFPTQPTPLPPQMAHVFAPPVPPPASAAPPADNETSAPAIHQVGN</sequence>
<dbReference type="GO" id="GO:0000139">
    <property type="term" value="C:Golgi membrane"/>
    <property type="evidence" value="ECO:0007669"/>
    <property type="project" value="UniProtKB-SubCell"/>
</dbReference>
<dbReference type="CDD" id="cd23161">
    <property type="entry name" value="Prefoldin_6"/>
    <property type="match status" value="1"/>
</dbReference>
<evidence type="ECO:0000256" key="6">
    <source>
        <dbReference type="ARBA" id="ARBA00022707"/>
    </source>
</evidence>
<dbReference type="FunFam" id="2.30.42.10:FF:000026">
    <property type="entry name" value="Golgi reassembly stacking protein 2"/>
    <property type="match status" value="1"/>
</dbReference>
<evidence type="ECO:0000256" key="11">
    <source>
        <dbReference type="ARBA" id="ARBA00023288"/>
    </source>
</evidence>
<dbReference type="PROSITE" id="PS51865">
    <property type="entry name" value="PDZ_GRASP"/>
    <property type="match status" value="2"/>
</dbReference>
<evidence type="ECO:0000256" key="7">
    <source>
        <dbReference type="ARBA" id="ARBA00022737"/>
    </source>
</evidence>
<dbReference type="InterPro" id="IPR009053">
    <property type="entry name" value="Prefoldin"/>
</dbReference>
<dbReference type="FunFam" id="2.30.42.10:FF:000056">
    <property type="entry name" value="Golgi reassembly-stacking protein 2 isoform 1"/>
    <property type="match status" value="1"/>
</dbReference>
<dbReference type="InterPro" id="IPR024958">
    <property type="entry name" value="GRASP_PDZ"/>
</dbReference>
<evidence type="ECO:0000313" key="17">
    <source>
        <dbReference type="Proteomes" id="UP001059596"/>
    </source>
</evidence>
<feature type="domain" description="PDZ GRASP-type" evidence="15">
    <location>
        <begin position="102"/>
        <end position="192"/>
    </location>
</feature>
<feature type="domain" description="PDZ GRASP-type" evidence="15">
    <location>
        <begin position="198"/>
        <end position="286"/>
    </location>
</feature>
<feature type="binding site" evidence="13">
    <location>
        <position position="105"/>
    </location>
    <ligand>
        <name>Zn(2+)</name>
        <dbReference type="ChEBI" id="CHEBI:29105"/>
    </ligand>
</feature>
<keyword evidence="10" id="KW-0143">Chaperone</keyword>
<dbReference type="Pfam" id="PF04495">
    <property type="entry name" value="GRASP55_65"/>
    <property type="match status" value="1"/>
</dbReference>
<dbReference type="PANTHER" id="PTHR12893">
    <property type="entry name" value="GOLGI REASSEMBLY STACKING PROTEIN GRASP"/>
    <property type="match status" value="1"/>
</dbReference>
<protein>
    <recommendedName>
        <fullName evidence="12">Probable prefoldin subunit 6</fullName>
    </recommendedName>
</protein>
<dbReference type="Gene3D" id="1.10.287.370">
    <property type="match status" value="1"/>
</dbReference>
<comment type="subunit">
    <text evidence="4">Heterohexamer of two PFD-alpha type and four PFD-beta type subunits.</text>
</comment>
<dbReference type="AlphaFoldDB" id="A0A9P9YGU9"/>
<dbReference type="GO" id="GO:0051082">
    <property type="term" value="F:unfolded protein binding"/>
    <property type="evidence" value="ECO:0007669"/>
    <property type="project" value="InterPro"/>
</dbReference>
<dbReference type="Pfam" id="PF01920">
    <property type="entry name" value="Prefoldin_2"/>
    <property type="match status" value="1"/>
</dbReference>
<feature type="region of interest" description="Disordered" evidence="14">
    <location>
        <begin position="513"/>
        <end position="540"/>
    </location>
</feature>
<dbReference type="InterPro" id="IPR007583">
    <property type="entry name" value="GRASP55_65"/>
</dbReference>
<evidence type="ECO:0000256" key="3">
    <source>
        <dbReference type="ARBA" id="ARBA00008045"/>
    </source>
</evidence>
<dbReference type="Proteomes" id="UP001059596">
    <property type="component" value="Unassembled WGS sequence"/>
</dbReference>
<dbReference type="EMBL" id="JAMKOV010000015">
    <property type="protein sequence ID" value="KAI8036730.1"/>
    <property type="molecule type" value="Genomic_DNA"/>
</dbReference>
<evidence type="ECO:0000256" key="9">
    <source>
        <dbReference type="ARBA" id="ARBA00023136"/>
    </source>
</evidence>
<evidence type="ECO:0000256" key="14">
    <source>
        <dbReference type="SAM" id="MobiDB-lite"/>
    </source>
</evidence>
<dbReference type="PANTHER" id="PTHR12893:SF0">
    <property type="entry name" value="GRASP65"/>
    <property type="match status" value="1"/>
</dbReference>
<keyword evidence="13" id="KW-0479">Metal-binding</keyword>
<keyword evidence="6" id="KW-0519">Myristate</keyword>
<name>A0A9P9YGU9_9MUSC</name>
<organism evidence="16 17">
    <name type="scientific">Drosophila gunungcola</name>
    <name type="common">fruit fly</name>
    <dbReference type="NCBI Taxonomy" id="103775"/>
    <lineage>
        <taxon>Eukaryota</taxon>
        <taxon>Metazoa</taxon>
        <taxon>Ecdysozoa</taxon>
        <taxon>Arthropoda</taxon>
        <taxon>Hexapoda</taxon>
        <taxon>Insecta</taxon>
        <taxon>Pterygota</taxon>
        <taxon>Neoptera</taxon>
        <taxon>Endopterygota</taxon>
        <taxon>Diptera</taxon>
        <taxon>Brachycera</taxon>
        <taxon>Muscomorpha</taxon>
        <taxon>Ephydroidea</taxon>
        <taxon>Drosophilidae</taxon>
        <taxon>Drosophila</taxon>
        <taxon>Sophophora</taxon>
    </lineage>
</organism>
<comment type="caution">
    <text evidence="16">The sequence shown here is derived from an EMBL/GenBank/DDBJ whole genome shotgun (WGS) entry which is preliminary data.</text>
</comment>
<comment type="subcellular location">
    <subcellularLocation>
        <location evidence="1">Golgi apparatus membrane</location>
    </subcellularLocation>
</comment>
<gene>
    <name evidence="16" type="ORF">M5D96_010531</name>
</gene>
<keyword evidence="8" id="KW-0333">Golgi apparatus</keyword>
<reference evidence="16" key="1">
    <citation type="journal article" date="2023" name="Genome Biol. Evol.">
        <title>Long-read-based Genome Assembly of Drosophila gunungcola Reveals Fewer Chemosensory Genes in Flower-breeding Species.</title>
        <authorList>
            <person name="Negi A."/>
            <person name="Liao B.Y."/>
            <person name="Yeh S.D."/>
        </authorList>
    </citation>
    <scope>NUCLEOTIDE SEQUENCE</scope>
    <source>
        <strain evidence="16">Sukarami</strain>
    </source>
</reference>
<evidence type="ECO:0000256" key="8">
    <source>
        <dbReference type="ARBA" id="ARBA00023034"/>
    </source>
</evidence>
<evidence type="ECO:0000256" key="1">
    <source>
        <dbReference type="ARBA" id="ARBA00004394"/>
    </source>
</evidence>
<proteinExistence type="inferred from homology"/>
<evidence type="ECO:0000313" key="16">
    <source>
        <dbReference type="EMBL" id="KAI8036730.1"/>
    </source>
</evidence>
<dbReference type="GO" id="GO:0007030">
    <property type="term" value="P:Golgi organization"/>
    <property type="evidence" value="ECO:0007669"/>
    <property type="project" value="TreeGrafter"/>
</dbReference>
<dbReference type="GO" id="GO:0046872">
    <property type="term" value="F:metal ion binding"/>
    <property type="evidence" value="ECO:0007669"/>
    <property type="project" value="UniProtKB-KW"/>
</dbReference>
<dbReference type="InterPro" id="IPR002777">
    <property type="entry name" value="PFD_beta-like"/>
</dbReference>
<evidence type="ECO:0000256" key="2">
    <source>
        <dbReference type="ARBA" id="ARBA00007144"/>
    </source>
</evidence>
<dbReference type="SUPFAM" id="SSF46579">
    <property type="entry name" value="Prefoldin"/>
    <property type="match status" value="1"/>
</dbReference>
<evidence type="ECO:0000256" key="4">
    <source>
        <dbReference type="ARBA" id="ARBA00011695"/>
    </source>
</evidence>
<keyword evidence="13" id="KW-0862">Zinc</keyword>
<keyword evidence="9" id="KW-0472">Membrane</keyword>
<evidence type="ECO:0000256" key="12">
    <source>
        <dbReference type="ARBA" id="ARBA00072592"/>
    </source>
</evidence>
<dbReference type="FunFam" id="1.10.287.370:FF:000003">
    <property type="entry name" value="Prefoldin subunit 6"/>
    <property type="match status" value="1"/>
</dbReference>
<evidence type="ECO:0000256" key="13">
    <source>
        <dbReference type="PIRSR" id="PIRSR607583-1"/>
    </source>
</evidence>
<dbReference type="SUPFAM" id="SSF50156">
    <property type="entry name" value="PDZ domain-like"/>
    <property type="match status" value="2"/>
</dbReference>
<keyword evidence="5" id="KW-0597">Phosphoprotein</keyword>
<evidence type="ECO:0000256" key="10">
    <source>
        <dbReference type="ARBA" id="ARBA00023186"/>
    </source>
</evidence>
<keyword evidence="17" id="KW-1185">Reference proteome</keyword>
<dbReference type="GO" id="GO:0006457">
    <property type="term" value="P:protein folding"/>
    <property type="evidence" value="ECO:0007669"/>
    <property type="project" value="InterPro"/>
</dbReference>
<comment type="similarity">
    <text evidence="3">Belongs to the prefoldin subunit beta family.</text>
</comment>
<dbReference type="GO" id="GO:0016272">
    <property type="term" value="C:prefoldin complex"/>
    <property type="evidence" value="ECO:0007669"/>
    <property type="project" value="InterPro"/>
</dbReference>
<keyword evidence="11" id="KW-0449">Lipoprotein</keyword>
<accession>A0A9P9YGU9</accession>
<evidence type="ECO:0000259" key="15">
    <source>
        <dbReference type="PROSITE" id="PS51865"/>
    </source>
</evidence>
<dbReference type="InterPro" id="IPR036034">
    <property type="entry name" value="PDZ_sf"/>
</dbReference>